<dbReference type="AlphaFoldDB" id="A0A6G0VW00"/>
<dbReference type="SUPFAM" id="SSF56219">
    <property type="entry name" value="DNase I-like"/>
    <property type="match status" value="1"/>
</dbReference>
<feature type="non-terminal residue" evidence="2">
    <location>
        <position position="720"/>
    </location>
</feature>
<dbReference type="InterPro" id="IPR000477">
    <property type="entry name" value="RT_dom"/>
</dbReference>
<proteinExistence type="predicted"/>
<accession>A0A6G0VW00</accession>
<dbReference type="EMBL" id="VUJU01011250">
    <property type="protein sequence ID" value="KAF0711449.1"/>
    <property type="molecule type" value="Genomic_DNA"/>
</dbReference>
<dbReference type="SUPFAM" id="SSF56672">
    <property type="entry name" value="DNA/RNA polymerases"/>
    <property type="match status" value="1"/>
</dbReference>
<keyword evidence="3" id="KW-1185">Reference proteome</keyword>
<dbReference type="GO" id="GO:0071897">
    <property type="term" value="P:DNA biosynthetic process"/>
    <property type="evidence" value="ECO:0007669"/>
    <property type="project" value="UniProtKB-ARBA"/>
</dbReference>
<feature type="domain" description="Reverse transcriptase" evidence="1">
    <location>
        <begin position="462"/>
        <end position="708"/>
    </location>
</feature>
<dbReference type="CDD" id="cd01650">
    <property type="entry name" value="RT_nLTR_like"/>
    <property type="match status" value="1"/>
</dbReference>
<dbReference type="InterPro" id="IPR036691">
    <property type="entry name" value="Endo/exonu/phosph_ase_sf"/>
</dbReference>
<comment type="caution">
    <text evidence="2">The sequence shown here is derived from an EMBL/GenBank/DDBJ whole genome shotgun (WGS) entry which is preliminary data.</text>
</comment>
<dbReference type="InterPro" id="IPR043502">
    <property type="entry name" value="DNA/RNA_pol_sf"/>
</dbReference>
<dbReference type="Pfam" id="PF00078">
    <property type="entry name" value="RVT_1"/>
    <property type="match status" value="1"/>
</dbReference>
<sequence>MNRQFIVAEQLRDYCVSAQVDIALVQEPPTKGGRIPGLDHDPIRSVMGADANAGAAIIVFNPDLEVLRVDTLSEKNMAVAIVKQKHREIKTFISAYFKFNLPISESITKLGNAVAVLKSKTIIGVDTNAHSDMWFSQGNNNTGRVKGRKVEELIGHWFLNVHNQPNQPNTYCRTDMGSSNIDVTLSTLDMMDNVRNWRVRVDITDSDHRMITFTVLSNKEVTFNQSRDRTRFRIDKADWDGFKEQLGTDIHKYQPTSTIDQGAETIVEAITSAAKAKIPMKGKPRGKRLPPWWTPELTISNRNVNNFRKNKNYKTTDREEYKSVRNGHLSLIRKTRFNQWKDFASSANSNPWGPLYKWIKKGSSMSNVQTSLKTQEGDVTRTPMETASLLLKTLIPHDGRKTKLVYHHVEPMATANLSEVEVKDAIWRIGPKKAPGKDGLTAAILRKAWPIIKDQITHLYKRCLEHSLFPTCWKDAEVVVLLKGKDKDPTEPKSYRPVSLLPTLAKVLETLIITRLRGEICENLSADQHGFTANRSTLSAMNSLLEWVDNRTEKLVIGVFLDISGAFDNLKWEILFDDLQSLGASKHSLQIIKSYLENRRAHVTVGNSTASCTLSKGCPQGSQLGPILWNVSMDKALKVHKTDKIKMVAYADDLVITVAATRLPLAQERISIILDRIIEWAQQRGLNFSSQKTQLITLKGGLKPGYTIRFGNELITSRSP</sequence>
<dbReference type="Pfam" id="PF14529">
    <property type="entry name" value="Exo_endo_phos_2"/>
    <property type="match status" value="1"/>
</dbReference>
<gene>
    <name evidence="2" type="ORF">FWK35_00036688</name>
</gene>
<dbReference type="PROSITE" id="PS50878">
    <property type="entry name" value="RT_POL"/>
    <property type="match status" value="1"/>
</dbReference>
<organism evidence="2 3">
    <name type="scientific">Aphis craccivora</name>
    <name type="common">Cowpea aphid</name>
    <dbReference type="NCBI Taxonomy" id="307492"/>
    <lineage>
        <taxon>Eukaryota</taxon>
        <taxon>Metazoa</taxon>
        <taxon>Ecdysozoa</taxon>
        <taxon>Arthropoda</taxon>
        <taxon>Hexapoda</taxon>
        <taxon>Insecta</taxon>
        <taxon>Pterygota</taxon>
        <taxon>Neoptera</taxon>
        <taxon>Paraneoptera</taxon>
        <taxon>Hemiptera</taxon>
        <taxon>Sternorrhyncha</taxon>
        <taxon>Aphidomorpha</taxon>
        <taxon>Aphidoidea</taxon>
        <taxon>Aphididae</taxon>
        <taxon>Aphidini</taxon>
        <taxon>Aphis</taxon>
        <taxon>Aphis</taxon>
    </lineage>
</organism>
<dbReference type="Proteomes" id="UP000478052">
    <property type="component" value="Unassembled WGS sequence"/>
</dbReference>
<reference evidence="2 3" key="1">
    <citation type="submission" date="2019-08" db="EMBL/GenBank/DDBJ databases">
        <title>Whole genome of Aphis craccivora.</title>
        <authorList>
            <person name="Voronova N.V."/>
            <person name="Shulinski R.S."/>
            <person name="Bandarenka Y.V."/>
            <person name="Zhorov D.G."/>
            <person name="Warner D."/>
        </authorList>
    </citation>
    <scope>NUCLEOTIDE SEQUENCE [LARGE SCALE GENOMIC DNA]</scope>
    <source>
        <strain evidence="2">180601</strain>
        <tissue evidence="2">Whole Body</tissue>
    </source>
</reference>
<evidence type="ECO:0000259" key="1">
    <source>
        <dbReference type="PROSITE" id="PS50878"/>
    </source>
</evidence>
<dbReference type="Gene3D" id="3.60.10.10">
    <property type="entry name" value="Endonuclease/exonuclease/phosphatase"/>
    <property type="match status" value="1"/>
</dbReference>
<protein>
    <recommendedName>
        <fullName evidence="1">Reverse transcriptase domain-containing protein</fullName>
    </recommendedName>
</protein>
<dbReference type="OrthoDB" id="6629145at2759"/>
<name>A0A6G0VW00_APHCR</name>
<evidence type="ECO:0000313" key="3">
    <source>
        <dbReference type="Proteomes" id="UP000478052"/>
    </source>
</evidence>
<evidence type="ECO:0000313" key="2">
    <source>
        <dbReference type="EMBL" id="KAF0711449.1"/>
    </source>
</evidence>
<dbReference type="InterPro" id="IPR005135">
    <property type="entry name" value="Endo/exonuclease/phosphatase"/>
</dbReference>
<dbReference type="PANTHER" id="PTHR19446">
    <property type="entry name" value="REVERSE TRANSCRIPTASES"/>
    <property type="match status" value="1"/>
</dbReference>
<dbReference type="GO" id="GO:0003824">
    <property type="term" value="F:catalytic activity"/>
    <property type="evidence" value="ECO:0007669"/>
    <property type="project" value="InterPro"/>
</dbReference>